<sequence>MDGWEDRMQSVGGWTIDSLDGWGDRTESMGEWIVWMDGWMDGIKALTPSFTTGTLATGKYARDLICQSSVTHSCCPWCSCVTLNYIVIENGLAVL</sequence>
<proteinExistence type="predicted"/>
<comment type="caution">
    <text evidence="1">The sequence shown here is derived from an EMBL/GenBank/DDBJ whole genome shotgun (WGS) entry which is preliminary data.</text>
</comment>
<dbReference type="EMBL" id="JAYMGO010000021">
    <property type="protein sequence ID" value="KAL1253212.1"/>
    <property type="molecule type" value="Genomic_DNA"/>
</dbReference>
<gene>
    <name evidence="1" type="ORF">QQF64_017905</name>
</gene>
<evidence type="ECO:0000313" key="1">
    <source>
        <dbReference type="EMBL" id="KAL1253212.1"/>
    </source>
</evidence>
<reference evidence="1 2" key="1">
    <citation type="submission" date="2023-09" db="EMBL/GenBank/DDBJ databases">
        <authorList>
            <person name="Wang M."/>
        </authorList>
    </citation>
    <scope>NUCLEOTIDE SEQUENCE [LARGE SCALE GENOMIC DNA]</scope>
    <source>
        <strain evidence="1">GT-2023</strain>
        <tissue evidence="1">Liver</tissue>
    </source>
</reference>
<organism evidence="1 2">
    <name type="scientific">Cirrhinus molitorella</name>
    <name type="common">mud carp</name>
    <dbReference type="NCBI Taxonomy" id="172907"/>
    <lineage>
        <taxon>Eukaryota</taxon>
        <taxon>Metazoa</taxon>
        <taxon>Chordata</taxon>
        <taxon>Craniata</taxon>
        <taxon>Vertebrata</taxon>
        <taxon>Euteleostomi</taxon>
        <taxon>Actinopterygii</taxon>
        <taxon>Neopterygii</taxon>
        <taxon>Teleostei</taxon>
        <taxon>Ostariophysi</taxon>
        <taxon>Cypriniformes</taxon>
        <taxon>Cyprinidae</taxon>
        <taxon>Labeoninae</taxon>
        <taxon>Labeonini</taxon>
        <taxon>Cirrhinus</taxon>
    </lineage>
</organism>
<keyword evidence="2" id="KW-1185">Reference proteome</keyword>
<protein>
    <submittedName>
        <fullName evidence="1">Uncharacterized protein</fullName>
    </submittedName>
</protein>
<dbReference type="Proteomes" id="UP001558613">
    <property type="component" value="Unassembled WGS sequence"/>
</dbReference>
<name>A0ABR3LNK9_9TELE</name>
<evidence type="ECO:0000313" key="2">
    <source>
        <dbReference type="Proteomes" id="UP001558613"/>
    </source>
</evidence>
<accession>A0ABR3LNK9</accession>